<evidence type="ECO:0008006" key="3">
    <source>
        <dbReference type="Google" id="ProtNLM"/>
    </source>
</evidence>
<name>A0A7W7ZCM7_9BACT</name>
<proteinExistence type="predicted"/>
<dbReference type="EMBL" id="JACHIP010000002">
    <property type="protein sequence ID" value="MBB5057119.1"/>
    <property type="molecule type" value="Genomic_DNA"/>
</dbReference>
<comment type="caution">
    <text evidence="1">The sequence shown here is derived from an EMBL/GenBank/DDBJ whole genome shotgun (WGS) entry which is preliminary data.</text>
</comment>
<organism evidence="1 2">
    <name type="scientific">Granulicella aggregans</name>
    <dbReference type="NCBI Taxonomy" id="474949"/>
    <lineage>
        <taxon>Bacteria</taxon>
        <taxon>Pseudomonadati</taxon>
        <taxon>Acidobacteriota</taxon>
        <taxon>Terriglobia</taxon>
        <taxon>Terriglobales</taxon>
        <taxon>Acidobacteriaceae</taxon>
        <taxon>Granulicella</taxon>
    </lineage>
</organism>
<reference evidence="1 2" key="1">
    <citation type="submission" date="2020-08" db="EMBL/GenBank/DDBJ databases">
        <title>Genomic Encyclopedia of Type Strains, Phase IV (KMG-V): Genome sequencing to study the core and pangenomes of soil and plant-associated prokaryotes.</title>
        <authorList>
            <person name="Whitman W."/>
        </authorList>
    </citation>
    <scope>NUCLEOTIDE SEQUENCE [LARGE SCALE GENOMIC DNA]</scope>
    <source>
        <strain evidence="1 2">M8UP14</strain>
    </source>
</reference>
<evidence type="ECO:0000313" key="2">
    <source>
        <dbReference type="Proteomes" id="UP000540989"/>
    </source>
</evidence>
<protein>
    <recommendedName>
        <fullName evidence="3">DUF2607 family protein</fullName>
    </recommendedName>
</protein>
<dbReference type="Proteomes" id="UP000540989">
    <property type="component" value="Unassembled WGS sequence"/>
</dbReference>
<sequence length="104" mass="10800">MSSHRSSHKPRRWGVLLGLLCIALVLLGGTLQVAHTHTGGDLSHSDCSLCVTAHVVAQIVSNPIPVPAELAVAAAPTFKAAPHPVRVSVFALFTRPPPAVSTLA</sequence>
<dbReference type="AlphaFoldDB" id="A0A7W7ZCM7"/>
<keyword evidence="2" id="KW-1185">Reference proteome</keyword>
<evidence type="ECO:0000313" key="1">
    <source>
        <dbReference type="EMBL" id="MBB5057119.1"/>
    </source>
</evidence>
<gene>
    <name evidence="1" type="ORF">HDF16_001804</name>
</gene>
<accession>A0A7W7ZCM7</accession>